<evidence type="ECO:0000313" key="3">
    <source>
        <dbReference type="EMBL" id="KAK2986835.1"/>
    </source>
</evidence>
<reference evidence="3" key="1">
    <citation type="submission" date="2022-12" db="EMBL/GenBank/DDBJ databases">
        <title>Draft genome assemblies for two species of Escallonia (Escalloniales).</title>
        <authorList>
            <person name="Chanderbali A."/>
            <person name="Dervinis C."/>
            <person name="Anghel I."/>
            <person name="Soltis D."/>
            <person name="Soltis P."/>
            <person name="Zapata F."/>
        </authorList>
    </citation>
    <scope>NUCLEOTIDE SEQUENCE</scope>
    <source>
        <strain evidence="3">UCBG92.1500</strain>
        <tissue evidence="3">Leaf</tissue>
    </source>
</reference>
<feature type="region of interest" description="Disordered" evidence="1">
    <location>
        <begin position="269"/>
        <end position="310"/>
    </location>
</feature>
<sequence length="310" mass="33428">MVVVQARRLALPNSSPSTTALLLDPDSLSLALMHSDSSLSLYPSLPLSLSLSSPTPVPPPSSSATFLRLQSPNHPRLLLFLSSSPYLAGSSVLLRFWILHQNQKNFTKPKLVTCNQKDLKFDPNKSAVVFNVSHGVSVKLVGSVNVFVMHSASNRKIWVFAVKLVDGVDDGVSIKLMRCAAIDYSVPVFSISVSFGFLILGEDNGVRVFPLRPLVKGRAKGRHYRRRSKNLNGGLDNGNQRLSLRNGGLKETNGSDDFHGISSVSWNGKVRGGGSSSSANAENSHLEEKIDRHSGSVAQNLASELGDDSA</sequence>
<dbReference type="Proteomes" id="UP001187471">
    <property type="component" value="Unassembled WGS sequence"/>
</dbReference>
<feature type="region of interest" description="Disordered" evidence="1">
    <location>
        <begin position="228"/>
        <end position="256"/>
    </location>
</feature>
<gene>
    <name evidence="3" type="ORF">RJ640_011060</name>
</gene>
<protein>
    <submittedName>
        <fullName evidence="3">Uncharacterized protein</fullName>
    </submittedName>
</protein>
<feature type="transmembrane region" description="Helical" evidence="2">
    <location>
        <begin position="77"/>
        <end position="98"/>
    </location>
</feature>
<dbReference type="PANTHER" id="PTHR37383:SF1">
    <property type="entry name" value="OS01G0694200 PROTEIN"/>
    <property type="match status" value="1"/>
</dbReference>
<organism evidence="3 4">
    <name type="scientific">Escallonia rubra</name>
    <dbReference type="NCBI Taxonomy" id="112253"/>
    <lineage>
        <taxon>Eukaryota</taxon>
        <taxon>Viridiplantae</taxon>
        <taxon>Streptophyta</taxon>
        <taxon>Embryophyta</taxon>
        <taxon>Tracheophyta</taxon>
        <taxon>Spermatophyta</taxon>
        <taxon>Magnoliopsida</taxon>
        <taxon>eudicotyledons</taxon>
        <taxon>Gunneridae</taxon>
        <taxon>Pentapetalae</taxon>
        <taxon>asterids</taxon>
        <taxon>campanulids</taxon>
        <taxon>Escalloniales</taxon>
        <taxon>Escalloniaceae</taxon>
        <taxon>Escallonia</taxon>
    </lineage>
</organism>
<keyword evidence="2" id="KW-1133">Transmembrane helix</keyword>
<accession>A0AA88UJ17</accession>
<evidence type="ECO:0000256" key="2">
    <source>
        <dbReference type="SAM" id="Phobius"/>
    </source>
</evidence>
<dbReference type="AlphaFoldDB" id="A0AA88UJ17"/>
<proteinExistence type="predicted"/>
<comment type="caution">
    <text evidence="3">The sequence shown here is derived from an EMBL/GenBank/DDBJ whole genome shotgun (WGS) entry which is preliminary data.</text>
</comment>
<name>A0AA88UJ17_9ASTE</name>
<dbReference type="PANTHER" id="PTHR37383">
    <property type="entry name" value="OS01G0694200 PROTEIN"/>
    <property type="match status" value="1"/>
</dbReference>
<keyword evidence="2" id="KW-0812">Transmembrane</keyword>
<dbReference type="EMBL" id="JAVXUO010001034">
    <property type="protein sequence ID" value="KAK2986835.1"/>
    <property type="molecule type" value="Genomic_DNA"/>
</dbReference>
<keyword evidence="2" id="KW-0472">Membrane</keyword>
<keyword evidence="4" id="KW-1185">Reference proteome</keyword>
<evidence type="ECO:0000313" key="4">
    <source>
        <dbReference type="Proteomes" id="UP001187471"/>
    </source>
</evidence>
<evidence type="ECO:0000256" key="1">
    <source>
        <dbReference type="SAM" id="MobiDB-lite"/>
    </source>
</evidence>
<feature type="compositionally biased region" description="Basic and acidic residues" evidence="1">
    <location>
        <begin position="284"/>
        <end position="294"/>
    </location>
</feature>